<organism evidence="3 4">
    <name type="scientific">Methanoplanus endosymbiosus</name>
    <dbReference type="NCBI Taxonomy" id="33865"/>
    <lineage>
        <taxon>Archaea</taxon>
        <taxon>Methanobacteriati</taxon>
        <taxon>Methanobacteriota</taxon>
        <taxon>Stenosarchaea group</taxon>
        <taxon>Methanomicrobia</taxon>
        <taxon>Methanomicrobiales</taxon>
        <taxon>Methanomicrobiaceae</taxon>
        <taxon>Methanoplanus</taxon>
    </lineage>
</organism>
<evidence type="ECO:0000256" key="2">
    <source>
        <dbReference type="ARBA" id="ARBA00023125"/>
    </source>
</evidence>
<dbReference type="EMBL" id="CP096115">
    <property type="protein sequence ID" value="UUX92527.1"/>
    <property type="molecule type" value="Genomic_DNA"/>
</dbReference>
<dbReference type="GO" id="GO:0003677">
    <property type="term" value="F:DNA binding"/>
    <property type="evidence" value="ECO:0007669"/>
    <property type="project" value="UniProtKB-KW"/>
</dbReference>
<dbReference type="Gene3D" id="3.40.50.150">
    <property type="entry name" value="Vaccinia Virus protein VP39"/>
    <property type="match status" value="1"/>
</dbReference>
<evidence type="ECO:0000313" key="3">
    <source>
        <dbReference type="EMBL" id="UUX92527.1"/>
    </source>
</evidence>
<evidence type="ECO:0000313" key="4">
    <source>
        <dbReference type="Proteomes" id="UP001060368"/>
    </source>
</evidence>
<evidence type="ECO:0000256" key="1">
    <source>
        <dbReference type="ARBA" id="ARBA00022747"/>
    </source>
</evidence>
<dbReference type="AlphaFoldDB" id="A0A9E7PRY0"/>
<dbReference type="GeneID" id="74308944"/>
<sequence>MNSGIERERQLTIRQHLDNLRCEIDIKNFPKTVRYLRGNGFLPDISDLIYLQQLRPFRDGTFSISLSALQFILELIKKRSVTGILDPYGGYGIYDAWLAQNLPDNQMDIVTPYSGIHELIDPLKIPNLKIINENVPNGIEKLSGTYDAIISALPIGAKNEKRTYKFENNQIELTDDPSFLSIVELEPFLSANGFFALVVPHKFYINDRKNSVYQNLDKFGLHISALLRFQPGSIAGTGIGFKLVIIERKPYDKLFVAEVPEGYDTQVELINRLNERRQGKTPSQGRLVIPDQFYGLSALEAKERYGKLVRNKGLEPVLFSDAVPEILHPRSRSGNTSDVHFEENPNCLYLPIGGTKDATTSQDIFLEDKRLYLQLFVNPEIVLPDYLAGFLNTPAGQSLRQMCTKGSINKVRLQLLNQNKLHLPSIEEQRLVLEADNKINILKKDLSDIKSQLWDQPKESTKVFESLERLNHEDRFSDWIETLPFPLASILRLYLTSDSTNKDRYERLLHFFEALTQFYATIHISAFSSNSGIWEENREYILKTLSDQNLSVKRSSFGLWRIINEKLSANLRKMLKSDEIEIAFELYATSDIKTLEMLSSGELISILQKVNKHRNQWKGHGGAVTANDASERLRTLKDELGRFREITGKGFNRYQLIEPKSMTSPDGLTFLTYIRRVIGSNPQLEQDDIEISLPVATDQLYLYAPEYNKVRKLVPIIRLHDTLQPTSYFYNRLESSGSVFISYQFSTEPEIHYDNESLLSLIEDLSFKQWDS</sequence>
<keyword evidence="4" id="KW-1185">Reference proteome</keyword>
<dbReference type="Proteomes" id="UP001060368">
    <property type="component" value="Chromosome"/>
</dbReference>
<evidence type="ECO:0008006" key="5">
    <source>
        <dbReference type="Google" id="ProtNLM"/>
    </source>
</evidence>
<reference evidence="3" key="1">
    <citation type="submission" date="2022-04" db="EMBL/GenBank/DDBJ databases">
        <title>Complete genome of Methanoplanus endosymbiosus DSM 3599.</title>
        <authorList>
            <person name="Chen S.-C."/>
            <person name="You Y.-T."/>
            <person name="Zhou Y.-Z."/>
            <person name="Lai M.-C."/>
        </authorList>
    </citation>
    <scope>NUCLEOTIDE SEQUENCE</scope>
    <source>
        <strain evidence="3">DSM 3599</strain>
    </source>
</reference>
<dbReference type="GO" id="GO:0009307">
    <property type="term" value="P:DNA restriction-modification system"/>
    <property type="evidence" value="ECO:0007669"/>
    <property type="project" value="UniProtKB-KW"/>
</dbReference>
<accession>A0A9E7PRY0</accession>
<keyword evidence="2" id="KW-0238">DNA-binding</keyword>
<dbReference type="InterPro" id="IPR044946">
    <property type="entry name" value="Restrct_endonuc_typeI_TRD_sf"/>
</dbReference>
<dbReference type="SUPFAM" id="SSF53335">
    <property type="entry name" value="S-adenosyl-L-methionine-dependent methyltransferases"/>
    <property type="match status" value="1"/>
</dbReference>
<keyword evidence="1" id="KW-0680">Restriction system</keyword>
<proteinExistence type="predicted"/>
<dbReference type="RefSeq" id="WP_257742674.1">
    <property type="nucleotide sequence ID" value="NZ_CP096115.1"/>
</dbReference>
<dbReference type="KEGG" id="mend:L6E24_14525"/>
<dbReference type="Gene3D" id="3.90.220.20">
    <property type="entry name" value="DNA methylase specificity domains"/>
    <property type="match status" value="1"/>
</dbReference>
<dbReference type="InterPro" id="IPR029063">
    <property type="entry name" value="SAM-dependent_MTases_sf"/>
</dbReference>
<gene>
    <name evidence="3" type="ORF">L6E24_14525</name>
</gene>
<name>A0A9E7PRY0_9EURY</name>
<protein>
    <recommendedName>
        <fullName evidence="5">DNA methylase adenine-specific domain-containing protein</fullName>
    </recommendedName>
</protein>